<evidence type="ECO:0000313" key="2">
    <source>
        <dbReference type="EMBL" id="RKP36997.1"/>
    </source>
</evidence>
<reference evidence="3" key="1">
    <citation type="journal article" date="2018" name="Nat. Microbiol.">
        <title>Leveraging single-cell genomics to expand the fungal tree of life.</title>
        <authorList>
            <person name="Ahrendt S.R."/>
            <person name="Quandt C.A."/>
            <person name="Ciobanu D."/>
            <person name="Clum A."/>
            <person name="Salamov A."/>
            <person name="Andreopoulos B."/>
            <person name="Cheng J.F."/>
            <person name="Woyke T."/>
            <person name="Pelin A."/>
            <person name="Henrissat B."/>
            <person name="Reynolds N.K."/>
            <person name="Benny G.L."/>
            <person name="Smith M.E."/>
            <person name="James T.Y."/>
            <person name="Grigoriev I.V."/>
        </authorList>
    </citation>
    <scope>NUCLEOTIDE SEQUENCE [LARGE SCALE GENOMIC DNA]</scope>
    <source>
        <strain evidence="3">RSA 468</strain>
    </source>
</reference>
<keyword evidence="1" id="KW-1133">Transmembrane helix</keyword>
<gene>
    <name evidence="2" type="ORF">BJ085DRAFT_28042</name>
</gene>
<name>A0A4P9ZU05_9FUNG</name>
<sequence length="229" mass="25522">MTALTSLGDAFLLLGGPIGSSLAVISSTVYLRRFLHFQSSPSYRVAASVPEGFRSLPYPVVPKERQLIINVRLENIQRVAICATLTVAWGHFLYQRRSSRPVTQLDTTLWLYRLSLRGTMHLEFWLVNLGMALAEVTAVALCCGNIFHLPLISVCTLGSTIVWATLIAGITIQQFHFHRYYGIPIIGIGLATALTQIPAWAARCIFWCFPDLFHTNLRSSLMKLTSTQP</sequence>
<protein>
    <submittedName>
        <fullName evidence="2">Uncharacterized protein</fullName>
    </submittedName>
</protein>
<dbReference type="Proteomes" id="UP000268162">
    <property type="component" value="Unassembled WGS sequence"/>
</dbReference>
<proteinExistence type="predicted"/>
<feature type="transmembrane region" description="Helical" evidence="1">
    <location>
        <begin position="147"/>
        <end position="168"/>
    </location>
</feature>
<dbReference type="AlphaFoldDB" id="A0A4P9ZU05"/>
<evidence type="ECO:0000313" key="3">
    <source>
        <dbReference type="Proteomes" id="UP000268162"/>
    </source>
</evidence>
<accession>A0A4P9ZU05</accession>
<dbReference type="EMBL" id="ML002561">
    <property type="protein sequence ID" value="RKP36997.1"/>
    <property type="molecule type" value="Genomic_DNA"/>
</dbReference>
<keyword evidence="1" id="KW-0812">Transmembrane</keyword>
<keyword evidence="3" id="KW-1185">Reference proteome</keyword>
<feature type="transmembrane region" description="Helical" evidence="1">
    <location>
        <begin position="180"/>
        <end position="201"/>
    </location>
</feature>
<evidence type="ECO:0000256" key="1">
    <source>
        <dbReference type="SAM" id="Phobius"/>
    </source>
</evidence>
<organism evidence="2 3">
    <name type="scientific">Dimargaris cristalligena</name>
    <dbReference type="NCBI Taxonomy" id="215637"/>
    <lineage>
        <taxon>Eukaryota</taxon>
        <taxon>Fungi</taxon>
        <taxon>Fungi incertae sedis</taxon>
        <taxon>Zoopagomycota</taxon>
        <taxon>Kickxellomycotina</taxon>
        <taxon>Dimargaritomycetes</taxon>
        <taxon>Dimargaritales</taxon>
        <taxon>Dimargaritaceae</taxon>
        <taxon>Dimargaris</taxon>
    </lineage>
</organism>
<keyword evidence="1" id="KW-0472">Membrane</keyword>
<feature type="transmembrane region" description="Helical" evidence="1">
    <location>
        <begin position="122"/>
        <end position="141"/>
    </location>
</feature>